<evidence type="ECO:0000256" key="9">
    <source>
        <dbReference type="ARBA" id="ARBA00023065"/>
    </source>
</evidence>
<dbReference type="PROSITE" id="PS52016">
    <property type="entry name" value="TONB_DEPENDENT_REC_3"/>
    <property type="match status" value="1"/>
</dbReference>
<sequence>MIRPSPLRRLASPARLSPLMLALLGALPCTVVAQPAATAPAATAAELEPVVVTGTTRERRLADLPYAISAVGESALRDSGPMINLSESMARVPGLVVANRNNHAQDLQISSRGFGARAGFGVRGLRLYADGIPATMPDGQGQVAHFDLAGAERVEVLRGPFSALYGNASGGVIALFSKPVRERQFEIGLDAGSAGLRQGRVGFAAPLGDGLDLSGNLSDMSIDGFRPQSGAERRLANLRLNWKGERDRITLALSDQNQTADDPLGLTRAQFEADPEQTASVATQYDTRKTIRQTQAGASWSHQFTDAGAFSSTRVSAYAGSRGVSQFLAIAPATQANARHGGGLVDFDRHYDGLDARALWHWDRVDLTTGLSLERQKDDRQGYENYTGTGASQVLGVQGRLRRDETNRADTREAYAQADWALADAWQASAGVRSGRVRMQVADRYLSNGDDSGELTYRYTNPVAGLRWRASPTWTLHAAAALGHESPTLGELAYRPDGASGFNTDLKAQTSRQIELGAKWREGALSLDASVFHIATDDEIGVATNAGGRSSFRNVGATRRWGLELGGAWRIRPGLRAQMALSLLHASYQDGFTTCTGVPCTLSSATNTAAVPAGNRIAGTQPASGFFELAGAAPWSTDGEWGLEALARGRTAVNDLNSDFAAGHALFNLRYRHRWALDAEGALELLARIDNLADRRVVGSVIVNDANGRFFEPAAGRSALVSLRYSRRF</sequence>
<dbReference type="SUPFAM" id="SSF56935">
    <property type="entry name" value="Porins"/>
    <property type="match status" value="1"/>
</dbReference>
<evidence type="ECO:0000256" key="7">
    <source>
        <dbReference type="ARBA" id="ARBA00022729"/>
    </source>
</evidence>
<keyword evidence="5" id="KW-0410">Iron transport</keyword>
<dbReference type="InterPro" id="IPR012910">
    <property type="entry name" value="Plug_dom"/>
</dbReference>
<dbReference type="EMBL" id="AZRA01000028">
    <property type="protein sequence ID" value="KDB53191.1"/>
    <property type="molecule type" value="Genomic_DNA"/>
</dbReference>
<evidence type="ECO:0000256" key="10">
    <source>
        <dbReference type="ARBA" id="ARBA00023077"/>
    </source>
</evidence>
<keyword evidence="20" id="KW-1185">Reference proteome</keyword>
<keyword evidence="12 19" id="KW-0675">Receptor</keyword>
<evidence type="ECO:0000313" key="19">
    <source>
        <dbReference type="EMBL" id="KDB53191.1"/>
    </source>
</evidence>
<comment type="subcellular location">
    <subcellularLocation>
        <location evidence="1 14">Cell outer membrane</location>
        <topology evidence="1 14">Multi-pass membrane protein</topology>
    </subcellularLocation>
</comment>
<keyword evidence="8" id="KW-0408">Iron</keyword>
<evidence type="ECO:0000256" key="1">
    <source>
        <dbReference type="ARBA" id="ARBA00004571"/>
    </source>
</evidence>
<evidence type="ECO:0000256" key="4">
    <source>
        <dbReference type="ARBA" id="ARBA00022452"/>
    </source>
</evidence>
<protein>
    <submittedName>
        <fullName evidence="19">TonB-dependent receptor</fullName>
    </submittedName>
</protein>
<evidence type="ECO:0000259" key="17">
    <source>
        <dbReference type="Pfam" id="PF00593"/>
    </source>
</evidence>
<evidence type="ECO:0000313" key="20">
    <source>
        <dbReference type="Proteomes" id="UP000026714"/>
    </source>
</evidence>
<dbReference type="Pfam" id="PF07715">
    <property type="entry name" value="Plug"/>
    <property type="match status" value="1"/>
</dbReference>
<evidence type="ECO:0000256" key="12">
    <source>
        <dbReference type="ARBA" id="ARBA00023170"/>
    </source>
</evidence>
<keyword evidence="13 14" id="KW-0998">Cell outer membrane</keyword>
<dbReference type="PATRIC" id="fig|1286631.3.peg.1214"/>
<name>A0A059KP35_9BURK</name>
<dbReference type="Pfam" id="PF00593">
    <property type="entry name" value="TonB_dep_Rec_b-barrel"/>
    <property type="match status" value="1"/>
</dbReference>
<keyword evidence="7 16" id="KW-0732">Signal</keyword>
<evidence type="ECO:0000256" key="14">
    <source>
        <dbReference type="PROSITE-ProRule" id="PRU01360"/>
    </source>
</evidence>
<evidence type="ECO:0000256" key="8">
    <source>
        <dbReference type="ARBA" id="ARBA00023004"/>
    </source>
</evidence>
<comment type="similarity">
    <text evidence="2 14 15">Belongs to the TonB-dependent receptor family.</text>
</comment>
<evidence type="ECO:0000256" key="5">
    <source>
        <dbReference type="ARBA" id="ARBA00022496"/>
    </source>
</evidence>
<dbReference type="Gene3D" id="2.170.130.10">
    <property type="entry name" value="TonB-dependent receptor, plug domain"/>
    <property type="match status" value="1"/>
</dbReference>
<evidence type="ECO:0000259" key="18">
    <source>
        <dbReference type="Pfam" id="PF07715"/>
    </source>
</evidence>
<dbReference type="AlphaFoldDB" id="A0A059KP35"/>
<feature type="domain" description="TonB-dependent receptor-like beta-barrel" evidence="17">
    <location>
        <begin position="244"/>
        <end position="692"/>
    </location>
</feature>
<dbReference type="RefSeq" id="WP_081837998.1">
    <property type="nucleotide sequence ID" value="NZ_AZRA01000028.1"/>
</dbReference>
<keyword evidence="3 14" id="KW-0813">Transport</keyword>
<evidence type="ECO:0000256" key="13">
    <source>
        <dbReference type="ARBA" id="ARBA00023237"/>
    </source>
</evidence>
<comment type="caution">
    <text evidence="19">The sequence shown here is derived from an EMBL/GenBank/DDBJ whole genome shotgun (WGS) entry which is preliminary data.</text>
</comment>
<keyword evidence="6 14" id="KW-0812">Transmembrane</keyword>
<dbReference type="InterPro" id="IPR036942">
    <property type="entry name" value="Beta-barrel_TonB_sf"/>
</dbReference>
<proteinExistence type="inferred from homology"/>
<dbReference type="PANTHER" id="PTHR32552:SF89">
    <property type="entry name" value="CATECHOLATE SIDEROPHORE RECEPTOR FIU"/>
    <property type="match status" value="1"/>
</dbReference>
<dbReference type="InterPro" id="IPR000531">
    <property type="entry name" value="Beta-barrel_TonB"/>
</dbReference>
<feature type="signal peptide" evidence="16">
    <location>
        <begin position="1"/>
        <end position="33"/>
    </location>
</feature>
<evidence type="ECO:0000256" key="11">
    <source>
        <dbReference type="ARBA" id="ARBA00023136"/>
    </source>
</evidence>
<dbReference type="Gene3D" id="2.40.170.20">
    <property type="entry name" value="TonB-dependent receptor, beta-barrel domain"/>
    <property type="match status" value="1"/>
</dbReference>
<keyword evidence="4 14" id="KW-1134">Transmembrane beta strand</keyword>
<evidence type="ECO:0000256" key="6">
    <source>
        <dbReference type="ARBA" id="ARBA00022692"/>
    </source>
</evidence>
<accession>A0A059KP35</accession>
<organism evidence="19 20">
    <name type="scientific">Sphaerotilus natans subsp. natans DSM 6575</name>
    <dbReference type="NCBI Taxonomy" id="1286631"/>
    <lineage>
        <taxon>Bacteria</taxon>
        <taxon>Pseudomonadati</taxon>
        <taxon>Pseudomonadota</taxon>
        <taxon>Betaproteobacteria</taxon>
        <taxon>Burkholderiales</taxon>
        <taxon>Sphaerotilaceae</taxon>
        <taxon>Sphaerotilus</taxon>
    </lineage>
</organism>
<dbReference type="GO" id="GO:0009279">
    <property type="term" value="C:cell outer membrane"/>
    <property type="evidence" value="ECO:0007669"/>
    <property type="project" value="UniProtKB-SubCell"/>
</dbReference>
<evidence type="ECO:0000256" key="3">
    <source>
        <dbReference type="ARBA" id="ARBA00022448"/>
    </source>
</evidence>
<evidence type="ECO:0000256" key="16">
    <source>
        <dbReference type="SAM" id="SignalP"/>
    </source>
</evidence>
<dbReference type="PANTHER" id="PTHR32552">
    <property type="entry name" value="FERRICHROME IRON RECEPTOR-RELATED"/>
    <property type="match status" value="1"/>
</dbReference>
<dbReference type="InterPro" id="IPR037066">
    <property type="entry name" value="Plug_dom_sf"/>
</dbReference>
<dbReference type="eggNOG" id="COG4772">
    <property type="taxonomic scope" value="Bacteria"/>
</dbReference>
<dbReference type="CDD" id="cd01347">
    <property type="entry name" value="ligand_gated_channel"/>
    <property type="match status" value="1"/>
</dbReference>
<keyword evidence="10 15" id="KW-0798">TonB box</keyword>
<feature type="chain" id="PRO_5001580061" evidence="16">
    <location>
        <begin position="34"/>
        <end position="729"/>
    </location>
</feature>
<gene>
    <name evidence="19" type="ORF">X805_12270</name>
</gene>
<reference evidence="19 20" key="1">
    <citation type="journal article" date="2014" name="FEMS Microbiol. Ecol.">
        <title>Sphaerotilus natans encrusted with nanoball-shaped Fe(III) oxide minerals formed by nitrate-reducing mixotrophic Fe(II) oxidation.</title>
        <authorList>
            <person name="Park S."/>
            <person name="Kim D.H."/>
            <person name="Lee J.H."/>
            <person name="Hur H.G."/>
        </authorList>
    </citation>
    <scope>NUCLEOTIDE SEQUENCE [LARGE SCALE GENOMIC DNA]</scope>
    <source>
        <strain evidence="19 20">DSM 6575</strain>
    </source>
</reference>
<evidence type="ECO:0000256" key="2">
    <source>
        <dbReference type="ARBA" id="ARBA00009810"/>
    </source>
</evidence>
<dbReference type="STRING" id="34103.SAMN05421778_107152"/>
<evidence type="ECO:0000256" key="15">
    <source>
        <dbReference type="RuleBase" id="RU003357"/>
    </source>
</evidence>
<keyword evidence="11 14" id="KW-0472">Membrane</keyword>
<keyword evidence="9" id="KW-0406">Ion transport</keyword>
<feature type="domain" description="TonB-dependent receptor plug" evidence="18">
    <location>
        <begin position="61"/>
        <end position="172"/>
    </location>
</feature>
<dbReference type="InterPro" id="IPR039426">
    <property type="entry name" value="TonB-dep_rcpt-like"/>
</dbReference>
<dbReference type="GO" id="GO:0015344">
    <property type="term" value="F:siderophore uptake transmembrane transporter activity"/>
    <property type="evidence" value="ECO:0007669"/>
    <property type="project" value="TreeGrafter"/>
</dbReference>
<dbReference type="Proteomes" id="UP000026714">
    <property type="component" value="Unassembled WGS sequence"/>
</dbReference>